<dbReference type="Gene3D" id="2.130.10.10">
    <property type="entry name" value="YVTN repeat-like/Quinoprotein amine dehydrogenase"/>
    <property type="match status" value="1"/>
</dbReference>
<accession>A0A7R9K3P4</accession>
<reference evidence="6" key="1">
    <citation type="submission" date="2020-11" db="EMBL/GenBank/DDBJ databases">
        <authorList>
            <person name="Tran Van P."/>
        </authorList>
    </citation>
    <scope>NUCLEOTIDE SEQUENCE</scope>
</reference>
<feature type="compositionally biased region" description="Polar residues" evidence="4">
    <location>
        <begin position="440"/>
        <end position="479"/>
    </location>
</feature>
<feature type="region of interest" description="Disordered" evidence="4">
    <location>
        <begin position="306"/>
        <end position="325"/>
    </location>
</feature>
<dbReference type="Pfam" id="PF16755">
    <property type="entry name" value="Beta-prop_NUP159_NUP214"/>
    <property type="match status" value="1"/>
</dbReference>
<keyword evidence="3" id="KW-0539">Nucleus</keyword>
<dbReference type="InterPro" id="IPR015943">
    <property type="entry name" value="WD40/YVTN_repeat-like_dom_sf"/>
</dbReference>
<dbReference type="GO" id="GO:0017056">
    <property type="term" value="F:structural constituent of nuclear pore"/>
    <property type="evidence" value="ECO:0007669"/>
    <property type="project" value="TreeGrafter"/>
</dbReference>
<dbReference type="PANTHER" id="PTHR23193:SF46">
    <property type="entry name" value="NUCLEAR PORE COMPLEX PROTEIN NUP214"/>
    <property type="match status" value="1"/>
</dbReference>
<evidence type="ECO:0000256" key="2">
    <source>
        <dbReference type="ARBA" id="ARBA00022448"/>
    </source>
</evidence>
<evidence type="ECO:0000313" key="6">
    <source>
        <dbReference type="EMBL" id="CAD7602359.1"/>
    </source>
</evidence>
<dbReference type="SUPFAM" id="SSF117289">
    <property type="entry name" value="Nucleoporin domain"/>
    <property type="match status" value="1"/>
</dbReference>
<dbReference type="InterPro" id="IPR026054">
    <property type="entry name" value="Nucleoporin"/>
</dbReference>
<feature type="region of interest" description="Disordered" evidence="4">
    <location>
        <begin position="1041"/>
        <end position="1076"/>
    </location>
</feature>
<dbReference type="GO" id="GO:0006606">
    <property type="term" value="P:protein import into nucleus"/>
    <property type="evidence" value="ECO:0007669"/>
    <property type="project" value="TreeGrafter"/>
</dbReference>
<evidence type="ECO:0000259" key="5">
    <source>
        <dbReference type="Pfam" id="PF16755"/>
    </source>
</evidence>
<dbReference type="GO" id="GO:0005643">
    <property type="term" value="C:nuclear pore"/>
    <property type="evidence" value="ECO:0007669"/>
    <property type="project" value="TreeGrafter"/>
</dbReference>
<dbReference type="GO" id="GO:0008139">
    <property type="term" value="F:nuclear localization sequence binding"/>
    <property type="evidence" value="ECO:0007669"/>
    <property type="project" value="TreeGrafter"/>
</dbReference>
<feature type="region of interest" description="Disordered" evidence="4">
    <location>
        <begin position="1937"/>
        <end position="1981"/>
    </location>
</feature>
<feature type="region of interest" description="Disordered" evidence="4">
    <location>
        <begin position="1392"/>
        <end position="1427"/>
    </location>
</feature>
<feature type="region of interest" description="Disordered" evidence="4">
    <location>
        <begin position="440"/>
        <end position="494"/>
    </location>
</feature>
<evidence type="ECO:0000256" key="1">
    <source>
        <dbReference type="ARBA" id="ARBA00004123"/>
    </source>
</evidence>
<feature type="compositionally biased region" description="Polar residues" evidence="4">
    <location>
        <begin position="1338"/>
        <end position="1348"/>
    </location>
</feature>
<feature type="region of interest" description="Disordered" evidence="4">
    <location>
        <begin position="1314"/>
        <end position="1354"/>
    </location>
</feature>
<keyword evidence="2" id="KW-0813">Transport</keyword>
<sequence length="1981" mass="208133">MVWRMDTYCQVLDAIWNPGVPNVLGTVLSDGSLGVFEFKASGVDINNLPQAAQATCFSWSPKGKQLVVGDSNGALTQYKPDLKAVKVLPAPSLGDNPVAVVNVVWLSNYQFAAVYQDKLNSTEKPCLLIVNAPKAGDVTFVNYEDICYSSGETRSPQFYLIHQPSWNVLLAASANSMELGVLGLASDQVSWMQWVLEDASRAELPLSSATREETYPVGVGLDTSTQHELPWGENQTIPPMPVLHMLSHQGVLCLFYAINLHYAINLRPDAIRVCTPPDELPDTSGLTLFTTPTAVVLPAPTLALPSPHQEEQLQEGQQTPTQGGWLAQSAADPTISNIRVNLTQKFEELKPSPASASVSTFGAPLGGSRTSFNFGSGAGLMPLAAPPVPTSAVAPQMRTIFDSNPPKPQQSVPLFGGPKASFSSPGTGAGFALTTDNQSPANFSYSLPGTPGTNTPSSLLQKVGSQPEQSTAASEQISRPTPHMESPPIILNIPPVPITAPQLSRPTVMGDNMVGQNTGREESTTDSVVCVAAIRDETFTFHKEMTDLLASVSALDCKIGQEEEMFVLLEKPEMLLEFFRELKETTVAQSSEIHELKTIMVEAFAWLEDARSKLNLLNNPSYIQLTRSQALDPISSKYAEDIRRMRYYIESQLHEINNTLDSKWVRFQDSRKDGANITNPPAINLCFLDPICYLFKYLLICPHDAELALLLTHCFTENLGVPRIEPETPGSEIGTLTTVPWRLNSTTRTQTPCNAVQSSPSKQWLMMIMFHKIEACTVLIVDGISRKKLQVPSLEVVYSTMVMHSNILKKQKQLLEETTRQTTRDHQETDWAGSACSGESELSKLAETLVEMKLNPSEGGGNSLKFGQLFVANISRKQLSFMKQAKLRELFDQRKVDLAAAFPVSSVKPGGITTGQPIVKKNTTPHQAFPIFGGTDANISLQKSLAPKSSTTTIAFSADKDTPIVVTTSKPESVESLFVFGQSKVASQLEGIENKKTSVAEGINFQKFKFPVESNDNEASSFLAKPGSSPSLFGLSKNFTESPSFKQSSSLSIDSSNKEASGKKKEGEFTFSTQTPSKSNFSFSTSGLISKPSPVTVPKVDEQQTKQAESISFTSFQEPGKRKDVFSIENSGFTISTSKMEPPRVEEQVTPLQKSPLMSLGNIVASIGDDKTTNKNSEKTSGIFGKVSGSVKSPETFKFSLGGSFGGLLSSPSVQTVISADTGKESPPKSSSSSAGVNLKTPLLSFGGNVTQDLPPATSIFGGSGDKSQKTVTSVTGSIFGSGSSFNFGNLMKSPSSTNLFGAVTSTSDAVSASSKQSLETNSDEESFTHTPLKEDNSAASKENQSPTAAVVTSPEITLNQPFFNNLSFGRSSDNIAPSNLFGEGISTPSTTFTFSKSASSPSSPQQQKQEEENDNKENTSSTPILGSLLASNSTTAKETKVSPADASQSTFSFASLATTLIPSTSESQPSSTGVETKPAPGSIFGGSLPATTSAQASSTSFSFALPPASTTSAFGLKSPNMFALTSTPSTVTTTSSTSSFFSQPIHSPPTFGQSGGSIFGQATTGSSLFGQTATTTNTSVFGQTTTTSSSIFGQLSITSPPLFGQTGTTPSVFGQTPSTTISSVFGQTQTTTASVFGQTPSTTSASPFGQTASTTSSSIFGIKQSSNSSIFGQNQTSSGSAAFGNTSSAFGQTSSTESSVFGQSPTNTTSFFGAGAGAFGAKSMFEQSGGSIFGQNTSKPAFGSSGGSLFGGGSSSLFGSSGAAVTPSGNLFQSSGGSSLFGGSTAGGSPGGSGAFSSGVGGSIIQTGFGAGSFSQSKPGGFGSPPAFGQSGGSSPGFGAPATFGGSPTFGGAPTFGSPAKIFGNASPAGGFGSSPSPQQSTAFENLATQNTMTFGNLAQTQGQNPGFVPPNQNVFGTAPASQPAFQRKPNMNCGKQVHITSLGPSQLNLPSPLPLAPLPQSHPKYLDSVTPSPKSPQRK</sequence>
<feature type="compositionally biased region" description="Polar residues" evidence="4">
    <location>
        <begin position="1463"/>
        <end position="1475"/>
    </location>
</feature>
<feature type="compositionally biased region" description="Low complexity" evidence="4">
    <location>
        <begin position="1943"/>
        <end position="1952"/>
    </location>
</feature>
<feature type="compositionally biased region" description="Basic and acidic residues" evidence="4">
    <location>
        <begin position="1056"/>
        <end position="1068"/>
    </location>
</feature>
<feature type="compositionally biased region" description="Low complexity" evidence="4">
    <location>
        <begin position="1392"/>
        <end position="1408"/>
    </location>
</feature>
<feature type="region of interest" description="Disordered" evidence="4">
    <location>
        <begin position="1463"/>
        <end position="1491"/>
    </location>
</feature>
<organism evidence="6">
    <name type="scientific">Timema genevievae</name>
    <name type="common">Walking stick</name>
    <dbReference type="NCBI Taxonomy" id="629358"/>
    <lineage>
        <taxon>Eukaryota</taxon>
        <taxon>Metazoa</taxon>
        <taxon>Ecdysozoa</taxon>
        <taxon>Arthropoda</taxon>
        <taxon>Hexapoda</taxon>
        <taxon>Insecta</taxon>
        <taxon>Pterygota</taxon>
        <taxon>Neoptera</taxon>
        <taxon>Polyneoptera</taxon>
        <taxon>Phasmatodea</taxon>
        <taxon>Timematodea</taxon>
        <taxon>Timematoidea</taxon>
        <taxon>Timematidae</taxon>
        <taxon>Timema</taxon>
    </lineage>
</organism>
<gene>
    <name evidence="6" type="ORF">TGEB3V08_LOCUS8288</name>
</gene>
<dbReference type="EMBL" id="OE843137">
    <property type="protein sequence ID" value="CAD7602359.1"/>
    <property type="molecule type" value="Genomic_DNA"/>
</dbReference>
<comment type="subcellular location">
    <subcellularLocation>
        <location evidence="1">Nucleus</location>
    </subcellularLocation>
</comment>
<dbReference type="GO" id="GO:0006405">
    <property type="term" value="P:RNA export from nucleus"/>
    <property type="evidence" value="ECO:0007669"/>
    <property type="project" value="TreeGrafter"/>
</dbReference>
<protein>
    <recommendedName>
        <fullName evidence="5">Nucleoporin Nup159/Nup146 N-terminal domain-containing protein</fullName>
    </recommendedName>
</protein>
<evidence type="ECO:0000256" key="4">
    <source>
        <dbReference type="SAM" id="MobiDB-lite"/>
    </source>
</evidence>
<feature type="domain" description="Nucleoporin Nup159/Nup146 N-terminal" evidence="5">
    <location>
        <begin position="10"/>
        <end position="252"/>
    </location>
</feature>
<feature type="compositionally biased region" description="Polar residues" evidence="4">
    <location>
        <begin position="1041"/>
        <end position="1055"/>
    </location>
</feature>
<feature type="region of interest" description="Disordered" evidence="4">
    <location>
        <begin position="1219"/>
        <end position="1238"/>
    </location>
</feature>
<feature type="region of interest" description="Disordered" evidence="4">
    <location>
        <begin position="1816"/>
        <end position="1852"/>
    </location>
</feature>
<evidence type="ECO:0000256" key="3">
    <source>
        <dbReference type="ARBA" id="ARBA00023242"/>
    </source>
</evidence>
<dbReference type="InterPro" id="IPR039462">
    <property type="entry name" value="Nup159/Nup146_N"/>
</dbReference>
<name>A0A7R9K3P4_TIMGE</name>
<dbReference type="PANTHER" id="PTHR23193">
    <property type="entry name" value="NUCLEAR PORE COMPLEX PROTEIN NUP"/>
    <property type="match status" value="1"/>
</dbReference>
<proteinExistence type="predicted"/>